<name>A0ABU2B5Y6_9CORY</name>
<evidence type="ECO:0000313" key="1">
    <source>
        <dbReference type="EMBL" id="MDR7354035.1"/>
    </source>
</evidence>
<protein>
    <recommendedName>
        <fullName evidence="3">Secreted protein</fullName>
    </recommendedName>
</protein>
<evidence type="ECO:0008006" key="3">
    <source>
        <dbReference type="Google" id="ProtNLM"/>
    </source>
</evidence>
<comment type="caution">
    <text evidence="1">The sequence shown here is derived from an EMBL/GenBank/DDBJ whole genome shotgun (WGS) entry which is preliminary data.</text>
</comment>
<keyword evidence="2" id="KW-1185">Reference proteome</keyword>
<dbReference type="EMBL" id="JAVDYF010000001">
    <property type="protein sequence ID" value="MDR7354035.1"/>
    <property type="molecule type" value="Genomic_DNA"/>
</dbReference>
<sequence>MTRCLDPSFWLLHGVAIVLLSLCFASHRHPHAEAKQRRWKKVQLLHSSGGGEGELHEGYLFYKKVTTLVGVHERMALKKSTLFHQAVV</sequence>
<organism evidence="1 2">
    <name type="scientific">Corynebacterium felinum</name>
    <dbReference type="NCBI Taxonomy" id="131318"/>
    <lineage>
        <taxon>Bacteria</taxon>
        <taxon>Bacillati</taxon>
        <taxon>Actinomycetota</taxon>
        <taxon>Actinomycetes</taxon>
        <taxon>Mycobacteriales</taxon>
        <taxon>Corynebacteriaceae</taxon>
        <taxon>Corynebacterium</taxon>
    </lineage>
</organism>
<evidence type="ECO:0000313" key="2">
    <source>
        <dbReference type="Proteomes" id="UP001183619"/>
    </source>
</evidence>
<reference evidence="1 2" key="1">
    <citation type="submission" date="2023-07" db="EMBL/GenBank/DDBJ databases">
        <title>Sequencing the genomes of 1000 actinobacteria strains.</title>
        <authorList>
            <person name="Klenk H.-P."/>
        </authorList>
    </citation>
    <scope>NUCLEOTIDE SEQUENCE [LARGE SCALE GENOMIC DNA]</scope>
    <source>
        <strain evidence="1 2">DSM 44508</strain>
    </source>
</reference>
<proteinExistence type="predicted"/>
<dbReference type="Proteomes" id="UP001183619">
    <property type="component" value="Unassembled WGS sequence"/>
</dbReference>
<accession>A0ABU2B5Y6</accession>
<gene>
    <name evidence="1" type="ORF">J2S37_000573</name>
</gene>